<dbReference type="Pfam" id="PF05305">
    <property type="entry name" value="DUF732"/>
    <property type="match status" value="1"/>
</dbReference>
<protein>
    <recommendedName>
        <fullName evidence="2">DUF732 domain-containing protein</fullName>
    </recommendedName>
</protein>
<evidence type="ECO:0000259" key="2">
    <source>
        <dbReference type="Pfam" id="PF05305"/>
    </source>
</evidence>
<accession>A0A024K7X2</accession>
<dbReference type="AlphaFoldDB" id="A0A024K7X2"/>
<keyword evidence="1" id="KW-0812">Transmembrane</keyword>
<dbReference type="eggNOG" id="ENOG5031QW9">
    <property type="taxonomic scope" value="Bacteria"/>
</dbReference>
<dbReference type="HOGENOM" id="CLU_132614_0_0_11"/>
<keyword evidence="1" id="KW-0472">Membrane</keyword>
<gene>
    <name evidence="3" type="ORF">BN973_05977</name>
</gene>
<proteinExistence type="predicted"/>
<dbReference type="STRING" id="47839.BN973_05977"/>
<evidence type="ECO:0000313" key="3">
    <source>
        <dbReference type="EMBL" id="CDO91568.1"/>
    </source>
</evidence>
<sequence length="172" mass="18796">MLKYQKAKAGSSLVYIRWHARLLAFWEPTSKRAGATSCRRAATGHQSSAMMRRRSAALTIVVAAGMSAGTLLITAPRSGAAPVPEVEYMYNVAVRRHYNFPNGDAIGYGHEICDRVSRGDNYAQVMTAVKSAVTPNDEFAANYLISYAVNLLCPSQIWQLRNSAGGYQPPPQ</sequence>
<reference evidence="3" key="1">
    <citation type="journal article" date="2014" name="Genome Announc.">
        <title>Draft Genome Sequence of Mycobacterium triplex DSM 44626.</title>
        <authorList>
            <person name="Sassi M."/>
            <person name="Croce O."/>
            <person name="Robert C."/>
            <person name="Raoult D."/>
            <person name="Drancourt M."/>
        </authorList>
    </citation>
    <scope>NUCLEOTIDE SEQUENCE [LARGE SCALE GENOMIC DNA]</scope>
    <source>
        <strain evidence="3">DSM 44626</strain>
    </source>
</reference>
<dbReference type="RefSeq" id="WP_232232259.1">
    <property type="nucleotide sequence ID" value="NZ_HG964447.1"/>
</dbReference>
<dbReference type="EMBL" id="HG964447">
    <property type="protein sequence ID" value="CDO91568.1"/>
    <property type="molecule type" value="Genomic_DNA"/>
</dbReference>
<dbReference type="Proteomes" id="UP000028880">
    <property type="component" value="Unassembled WGS sequence"/>
</dbReference>
<feature type="transmembrane region" description="Helical" evidence="1">
    <location>
        <begin position="56"/>
        <end position="75"/>
    </location>
</feature>
<keyword evidence="1" id="KW-1133">Transmembrane helix</keyword>
<reference evidence="3" key="2">
    <citation type="submission" date="2014-04" db="EMBL/GenBank/DDBJ databases">
        <authorList>
            <person name="Xu Y.W."/>
            <person name="Yang Q."/>
        </authorList>
    </citation>
    <scope>NUCLEOTIDE SEQUENCE</scope>
    <source>
        <strain evidence="3">DSM 44626</strain>
    </source>
</reference>
<dbReference type="InterPro" id="IPR007969">
    <property type="entry name" value="DUF732"/>
</dbReference>
<organism evidence="3">
    <name type="scientific">Mycobacterium triplex</name>
    <dbReference type="NCBI Taxonomy" id="47839"/>
    <lineage>
        <taxon>Bacteria</taxon>
        <taxon>Bacillati</taxon>
        <taxon>Actinomycetota</taxon>
        <taxon>Actinomycetes</taxon>
        <taxon>Mycobacteriales</taxon>
        <taxon>Mycobacteriaceae</taxon>
        <taxon>Mycobacterium</taxon>
        <taxon>Mycobacterium simiae complex</taxon>
    </lineage>
</organism>
<name>A0A024K7X2_9MYCO</name>
<feature type="domain" description="DUF732" evidence="2">
    <location>
        <begin position="99"/>
        <end position="155"/>
    </location>
</feature>
<evidence type="ECO:0000256" key="1">
    <source>
        <dbReference type="SAM" id="Phobius"/>
    </source>
</evidence>